<dbReference type="EMBL" id="SNWD01000006">
    <property type="protein sequence ID" value="TDN82328.1"/>
    <property type="molecule type" value="Genomic_DNA"/>
</dbReference>
<protein>
    <submittedName>
        <fullName evidence="2">Uncharacterized protein</fullName>
    </submittedName>
</protein>
<feature type="transmembrane region" description="Helical" evidence="1">
    <location>
        <begin position="74"/>
        <end position="93"/>
    </location>
</feature>
<dbReference type="Proteomes" id="UP000295493">
    <property type="component" value="Unassembled WGS sequence"/>
</dbReference>
<accession>A0A4V6PR92</accession>
<dbReference type="RefSeq" id="WP_133495701.1">
    <property type="nucleotide sequence ID" value="NZ_BMLU01000006.1"/>
</dbReference>
<feature type="transmembrane region" description="Helical" evidence="1">
    <location>
        <begin position="12"/>
        <end position="31"/>
    </location>
</feature>
<comment type="caution">
    <text evidence="2">The sequence shown here is derived from an EMBL/GenBank/DDBJ whole genome shotgun (WGS) entry which is preliminary data.</text>
</comment>
<name>A0A4V6PR92_9SPHN</name>
<evidence type="ECO:0000313" key="2">
    <source>
        <dbReference type="EMBL" id="TDN82328.1"/>
    </source>
</evidence>
<gene>
    <name evidence="2" type="ORF">EV664_106136</name>
</gene>
<dbReference type="AlphaFoldDB" id="A0A4V6PR92"/>
<organism evidence="2 3">
    <name type="scientific">Stakelama pacifica</name>
    <dbReference type="NCBI Taxonomy" id="517720"/>
    <lineage>
        <taxon>Bacteria</taxon>
        <taxon>Pseudomonadati</taxon>
        <taxon>Pseudomonadota</taxon>
        <taxon>Alphaproteobacteria</taxon>
        <taxon>Sphingomonadales</taxon>
        <taxon>Sphingomonadaceae</taxon>
        <taxon>Stakelama</taxon>
    </lineage>
</organism>
<keyword evidence="1" id="KW-0812">Transmembrane</keyword>
<keyword evidence="3" id="KW-1185">Reference proteome</keyword>
<proteinExistence type="predicted"/>
<feature type="transmembrane region" description="Helical" evidence="1">
    <location>
        <begin position="37"/>
        <end position="53"/>
    </location>
</feature>
<keyword evidence="1" id="KW-0472">Membrane</keyword>
<reference evidence="2 3" key="1">
    <citation type="submission" date="2019-03" db="EMBL/GenBank/DDBJ databases">
        <title>Genomic Encyclopedia of Type Strains, Phase IV (KMG-IV): sequencing the most valuable type-strain genomes for metagenomic binning, comparative biology and taxonomic classification.</title>
        <authorList>
            <person name="Goeker M."/>
        </authorList>
    </citation>
    <scope>NUCLEOTIDE SEQUENCE [LARGE SCALE GENOMIC DNA]</scope>
    <source>
        <strain evidence="2 3">DSM 25059</strain>
    </source>
</reference>
<keyword evidence="1" id="KW-1133">Transmembrane helix</keyword>
<evidence type="ECO:0000313" key="3">
    <source>
        <dbReference type="Proteomes" id="UP000295493"/>
    </source>
</evidence>
<evidence type="ECO:0000256" key="1">
    <source>
        <dbReference type="SAM" id="Phobius"/>
    </source>
</evidence>
<sequence length="94" mass="10284">MAEHDDFHLWKVDGVGALLLFGGLAVCLFSGFADVPYLLAVLGATALIGTFFLRNVRGHLDFFLLSRRLVYRNCYLGAALLSLILTGFARFMGG</sequence>